<evidence type="ECO:0000313" key="1">
    <source>
        <dbReference type="EMBL" id="KAJ1192048.1"/>
    </source>
</evidence>
<sequence>ADWSLMRWTGWGSCWKEVKVGKEKQFGKRGTGRCSGYGSGGRGCGCRSVKSGVFGCR</sequence>
<dbReference type="EMBL" id="JANPWB010000004">
    <property type="protein sequence ID" value="KAJ1192048.1"/>
    <property type="molecule type" value="Genomic_DNA"/>
</dbReference>
<comment type="caution">
    <text evidence="1">The sequence shown here is derived from an EMBL/GenBank/DDBJ whole genome shotgun (WGS) entry which is preliminary data.</text>
</comment>
<reference evidence="1" key="1">
    <citation type="journal article" date="2022" name="bioRxiv">
        <title>Sequencing and chromosome-scale assembly of the giantPleurodeles waltlgenome.</title>
        <authorList>
            <person name="Brown T."/>
            <person name="Elewa A."/>
            <person name="Iarovenko S."/>
            <person name="Subramanian E."/>
            <person name="Araus A.J."/>
            <person name="Petzold A."/>
            <person name="Susuki M."/>
            <person name="Suzuki K.-i.T."/>
            <person name="Hayashi T."/>
            <person name="Toyoda A."/>
            <person name="Oliveira C."/>
            <person name="Osipova E."/>
            <person name="Leigh N.D."/>
            <person name="Simon A."/>
            <person name="Yun M.H."/>
        </authorList>
    </citation>
    <scope>NUCLEOTIDE SEQUENCE</scope>
    <source>
        <strain evidence="1">20211129_DDA</strain>
        <tissue evidence="1">Liver</tissue>
    </source>
</reference>
<accession>A0AAV7USK0</accession>
<keyword evidence="2" id="KW-1185">Reference proteome</keyword>
<proteinExistence type="predicted"/>
<gene>
    <name evidence="1" type="ORF">NDU88_001360</name>
</gene>
<evidence type="ECO:0000313" key="2">
    <source>
        <dbReference type="Proteomes" id="UP001066276"/>
    </source>
</evidence>
<dbReference type="AlphaFoldDB" id="A0AAV7USK0"/>
<feature type="non-terminal residue" evidence="1">
    <location>
        <position position="1"/>
    </location>
</feature>
<protein>
    <submittedName>
        <fullName evidence="1">Uncharacterized protein</fullName>
    </submittedName>
</protein>
<name>A0AAV7USK0_PLEWA</name>
<dbReference type="Proteomes" id="UP001066276">
    <property type="component" value="Chromosome 2_2"/>
</dbReference>
<feature type="non-terminal residue" evidence="1">
    <location>
        <position position="57"/>
    </location>
</feature>
<organism evidence="1 2">
    <name type="scientific">Pleurodeles waltl</name>
    <name type="common">Iberian ribbed newt</name>
    <dbReference type="NCBI Taxonomy" id="8319"/>
    <lineage>
        <taxon>Eukaryota</taxon>
        <taxon>Metazoa</taxon>
        <taxon>Chordata</taxon>
        <taxon>Craniata</taxon>
        <taxon>Vertebrata</taxon>
        <taxon>Euteleostomi</taxon>
        <taxon>Amphibia</taxon>
        <taxon>Batrachia</taxon>
        <taxon>Caudata</taxon>
        <taxon>Salamandroidea</taxon>
        <taxon>Salamandridae</taxon>
        <taxon>Pleurodelinae</taxon>
        <taxon>Pleurodeles</taxon>
    </lineage>
</organism>